<dbReference type="Gene3D" id="3.50.30.30">
    <property type="match status" value="1"/>
</dbReference>
<feature type="chain" id="PRO_5012345138" description="Rhodanese domain-containing protein" evidence="16">
    <location>
        <begin position="23"/>
        <end position="420"/>
    </location>
</feature>
<dbReference type="PANTHER" id="PTHR44542:SF12">
    <property type="entry name" value="THIOSULFATE SULFURTRANSFERASE 18"/>
    <property type="match status" value="1"/>
</dbReference>
<dbReference type="OMA" id="CYELRIS"/>
<evidence type="ECO:0000256" key="2">
    <source>
        <dbReference type="ARBA" id="ARBA00022554"/>
    </source>
</evidence>
<evidence type="ECO:0000256" key="3">
    <source>
        <dbReference type="ARBA" id="ARBA00022692"/>
    </source>
</evidence>
<evidence type="ECO:0000259" key="17">
    <source>
        <dbReference type="PROSITE" id="PS50206"/>
    </source>
</evidence>
<dbReference type="SMART" id="SM00450">
    <property type="entry name" value="RHOD"/>
    <property type="match status" value="1"/>
</dbReference>
<evidence type="ECO:0000256" key="7">
    <source>
        <dbReference type="ARBA" id="ARBA00022833"/>
    </source>
</evidence>
<feature type="transmembrane region" description="Helical" evidence="15">
    <location>
        <begin position="161"/>
        <end position="185"/>
    </location>
</feature>
<evidence type="ECO:0000256" key="15">
    <source>
        <dbReference type="SAM" id="Phobius"/>
    </source>
</evidence>
<dbReference type="Pfam" id="PF00581">
    <property type="entry name" value="Rhodanese"/>
    <property type="match status" value="1"/>
</dbReference>
<dbReference type="GO" id="GO:0032586">
    <property type="term" value="C:protein storage vacuole membrane"/>
    <property type="evidence" value="ECO:0007669"/>
    <property type="project" value="UniProtKB-SubCell"/>
</dbReference>
<gene>
    <name evidence="18" type="ORF">CCACVL1_26974</name>
</gene>
<name>A0A1R3GCS8_COCAP</name>
<evidence type="ECO:0000256" key="16">
    <source>
        <dbReference type="SAM" id="SignalP"/>
    </source>
</evidence>
<feature type="signal peptide" evidence="16">
    <location>
        <begin position="1"/>
        <end position="22"/>
    </location>
</feature>
<keyword evidence="1" id="KW-0813">Transport</keyword>
<dbReference type="AlphaFoldDB" id="A0A1R3GCS8"/>
<dbReference type="FunFam" id="3.50.30.30:FF:000020">
    <property type="entry name" value="Receptor homology region transmembrane domain-and RING domain-containing protein 2"/>
    <property type="match status" value="1"/>
</dbReference>
<keyword evidence="19" id="KW-1185">Reference proteome</keyword>
<dbReference type="GO" id="GO:0012505">
    <property type="term" value="C:endomembrane system"/>
    <property type="evidence" value="ECO:0007669"/>
    <property type="project" value="UniProtKB-SubCell"/>
</dbReference>
<keyword evidence="12" id="KW-0325">Glycoprotein</keyword>
<evidence type="ECO:0000313" key="18">
    <source>
        <dbReference type="EMBL" id="OMO55820.1"/>
    </source>
</evidence>
<dbReference type="GO" id="GO:0003824">
    <property type="term" value="F:catalytic activity"/>
    <property type="evidence" value="ECO:0007669"/>
    <property type="project" value="InterPro"/>
</dbReference>
<dbReference type="CDD" id="cd00158">
    <property type="entry name" value="RHOD"/>
    <property type="match status" value="1"/>
</dbReference>
<evidence type="ECO:0000256" key="14">
    <source>
        <dbReference type="ARBA" id="ARBA00060484"/>
    </source>
</evidence>
<sequence length="420" mass="46264">MREALLGSSFVFIAYLTELASATVVLKPFSLAFPDLPAKFARGVNNTGICGALEVADPLDACTQLRNEWGPNRTDPVRFALIIRGDCSFEEKIRHAQSGGFSAAIVYDDRDGASLVYMMVDPKGIEIQAVFIPNSAGEFLKAHAKGGKGECCIYPPHNGRAWTVFAICFLSLVVIAAFLVIAFIAPRTFSNWRGRRLVKSVDTKMVEALPRVVFSSARLSECCAGETCAICLEDYKDGEILKVLPCQHDQEEQPGLESTIIRHVRLSLLSDWCGVGSARCGSESEVVTINVIETKNLLQSGYGYIDVRTVEEYKKGHVDAEKIFNIPYMLNTPEGRVKNPEFLKQVSSVCKEDDPLIVGCQSGVRSLYATVDLQTIGFKNVTNMGGGYLAWADHKLSIKIEEPIKVEPVKLEEEKPKEEL</sequence>
<keyword evidence="11" id="KW-1015">Disulfide bond</keyword>
<dbReference type="InterPro" id="IPR013083">
    <property type="entry name" value="Znf_RING/FYVE/PHD"/>
</dbReference>
<dbReference type="Gene3D" id="3.30.40.10">
    <property type="entry name" value="Zinc/RING finger domain, C3HC4 (zinc finger)"/>
    <property type="match status" value="1"/>
</dbReference>
<dbReference type="PROSITE" id="PS50206">
    <property type="entry name" value="RHODANESE_3"/>
    <property type="match status" value="1"/>
</dbReference>
<evidence type="ECO:0000256" key="5">
    <source>
        <dbReference type="ARBA" id="ARBA00022729"/>
    </source>
</evidence>
<protein>
    <recommendedName>
        <fullName evidence="17">Rhodanese domain-containing protein</fullName>
    </recommendedName>
</protein>
<evidence type="ECO:0000256" key="4">
    <source>
        <dbReference type="ARBA" id="ARBA00022723"/>
    </source>
</evidence>
<dbReference type="GO" id="GO:0015031">
    <property type="term" value="P:protein transport"/>
    <property type="evidence" value="ECO:0007669"/>
    <property type="project" value="UniProtKB-KW"/>
</dbReference>
<feature type="domain" description="Rhodanese" evidence="17">
    <location>
        <begin position="305"/>
        <end position="400"/>
    </location>
</feature>
<comment type="caution">
    <text evidence="18">The sequence shown here is derived from an EMBL/GenBank/DDBJ whole genome shotgun (WGS) entry which is preliminary data.</text>
</comment>
<dbReference type="Gramene" id="OMO55820">
    <property type="protein sequence ID" value="OMO55820"/>
    <property type="gene ID" value="CCACVL1_26974"/>
</dbReference>
<dbReference type="CDD" id="cd02123">
    <property type="entry name" value="PA_C_RZF_like"/>
    <property type="match status" value="1"/>
</dbReference>
<dbReference type="InterPro" id="IPR044744">
    <property type="entry name" value="ZNRF4/RNF13/RNF167_PA"/>
</dbReference>
<comment type="subcellular location">
    <subcellularLocation>
        <location evidence="13">Endomembrane system</location>
        <topology evidence="13">Single-pass type I membrane protein</topology>
    </subcellularLocation>
    <subcellularLocation>
        <location evidence="14">Protein storage vacuole membrane</location>
    </subcellularLocation>
</comment>
<dbReference type="Proteomes" id="UP000188268">
    <property type="component" value="Unassembled WGS sequence"/>
</dbReference>
<keyword evidence="9 15" id="KW-1133">Transmembrane helix</keyword>
<evidence type="ECO:0000256" key="11">
    <source>
        <dbReference type="ARBA" id="ARBA00023157"/>
    </source>
</evidence>
<dbReference type="SUPFAM" id="SSF52025">
    <property type="entry name" value="PA domain"/>
    <property type="match status" value="1"/>
</dbReference>
<evidence type="ECO:0000256" key="9">
    <source>
        <dbReference type="ARBA" id="ARBA00022989"/>
    </source>
</evidence>
<dbReference type="InterPro" id="IPR044684">
    <property type="entry name" value="STR17/STR18/HARC1-like"/>
</dbReference>
<dbReference type="InterPro" id="IPR036873">
    <property type="entry name" value="Rhodanese-like_dom_sf"/>
</dbReference>
<keyword evidence="10 15" id="KW-0472">Membrane</keyword>
<evidence type="ECO:0000256" key="1">
    <source>
        <dbReference type="ARBA" id="ARBA00022448"/>
    </source>
</evidence>
<keyword evidence="2" id="KW-0926">Vacuole</keyword>
<dbReference type="PANTHER" id="PTHR44542">
    <property type="entry name" value="THIOSULFATE SULFURTRANSFERASE 18"/>
    <property type="match status" value="1"/>
</dbReference>
<keyword evidence="6" id="KW-0863">Zinc-finger</keyword>
<keyword evidence="5 16" id="KW-0732">Signal</keyword>
<accession>A0A1R3GCS8</accession>
<dbReference type="Gene3D" id="3.40.250.10">
    <property type="entry name" value="Rhodanese-like domain"/>
    <property type="match status" value="1"/>
</dbReference>
<keyword evidence="7" id="KW-0862">Zinc</keyword>
<dbReference type="InterPro" id="IPR001763">
    <property type="entry name" value="Rhodanese-like_dom"/>
</dbReference>
<organism evidence="18 19">
    <name type="scientific">Corchorus capsularis</name>
    <name type="common">Jute</name>
    <dbReference type="NCBI Taxonomy" id="210143"/>
    <lineage>
        <taxon>Eukaryota</taxon>
        <taxon>Viridiplantae</taxon>
        <taxon>Streptophyta</taxon>
        <taxon>Embryophyta</taxon>
        <taxon>Tracheophyta</taxon>
        <taxon>Spermatophyta</taxon>
        <taxon>Magnoliopsida</taxon>
        <taxon>eudicotyledons</taxon>
        <taxon>Gunneridae</taxon>
        <taxon>Pentapetalae</taxon>
        <taxon>rosids</taxon>
        <taxon>malvids</taxon>
        <taxon>Malvales</taxon>
        <taxon>Malvaceae</taxon>
        <taxon>Grewioideae</taxon>
        <taxon>Apeibeae</taxon>
        <taxon>Corchorus</taxon>
    </lineage>
</organism>
<evidence type="ECO:0000256" key="6">
    <source>
        <dbReference type="ARBA" id="ARBA00022771"/>
    </source>
</evidence>
<dbReference type="STRING" id="210143.A0A1R3GCS8"/>
<evidence type="ECO:0000256" key="13">
    <source>
        <dbReference type="ARBA" id="ARBA00046288"/>
    </source>
</evidence>
<dbReference type="Pfam" id="PF02225">
    <property type="entry name" value="PA"/>
    <property type="match status" value="1"/>
</dbReference>
<evidence type="ECO:0000256" key="10">
    <source>
        <dbReference type="ARBA" id="ARBA00023136"/>
    </source>
</evidence>
<dbReference type="SUPFAM" id="SSF57850">
    <property type="entry name" value="RING/U-box"/>
    <property type="match status" value="1"/>
</dbReference>
<reference evidence="18 19" key="1">
    <citation type="submission" date="2013-09" db="EMBL/GenBank/DDBJ databases">
        <title>Corchorus capsularis genome sequencing.</title>
        <authorList>
            <person name="Alam M."/>
            <person name="Haque M.S."/>
            <person name="Islam M.S."/>
            <person name="Emdad E.M."/>
            <person name="Islam M.M."/>
            <person name="Ahmed B."/>
            <person name="Halim A."/>
            <person name="Hossen Q.M.M."/>
            <person name="Hossain M.Z."/>
            <person name="Ahmed R."/>
            <person name="Khan M.M."/>
            <person name="Islam R."/>
            <person name="Rashid M.M."/>
            <person name="Khan S.A."/>
            <person name="Rahman M.S."/>
            <person name="Alam M."/>
        </authorList>
    </citation>
    <scope>NUCLEOTIDE SEQUENCE [LARGE SCALE GENOMIC DNA]</scope>
    <source>
        <strain evidence="19">cv. CVL-1</strain>
        <tissue evidence="18">Whole seedling</tissue>
    </source>
</reference>
<dbReference type="OrthoDB" id="8062037at2759"/>
<proteinExistence type="predicted"/>
<keyword evidence="3 15" id="KW-0812">Transmembrane</keyword>
<dbReference type="GO" id="GO:0008270">
    <property type="term" value="F:zinc ion binding"/>
    <property type="evidence" value="ECO:0007669"/>
    <property type="project" value="UniProtKB-KW"/>
</dbReference>
<evidence type="ECO:0000256" key="12">
    <source>
        <dbReference type="ARBA" id="ARBA00023180"/>
    </source>
</evidence>
<dbReference type="SUPFAM" id="SSF52821">
    <property type="entry name" value="Rhodanese/Cell cycle control phosphatase"/>
    <property type="match status" value="1"/>
</dbReference>
<evidence type="ECO:0000256" key="8">
    <source>
        <dbReference type="ARBA" id="ARBA00022927"/>
    </source>
</evidence>
<evidence type="ECO:0000313" key="19">
    <source>
        <dbReference type="Proteomes" id="UP000188268"/>
    </source>
</evidence>
<keyword evidence="4" id="KW-0479">Metal-binding</keyword>
<dbReference type="InterPro" id="IPR046450">
    <property type="entry name" value="PA_dom_sf"/>
</dbReference>
<dbReference type="EMBL" id="AWWV01014564">
    <property type="protein sequence ID" value="OMO55820.1"/>
    <property type="molecule type" value="Genomic_DNA"/>
</dbReference>
<keyword evidence="8" id="KW-0653">Protein transport</keyword>
<dbReference type="InterPro" id="IPR003137">
    <property type="entry name" value="PA_domain"/>
</dbReference>